<keyword evidence="4 8" id="KW-0031">Aminopeptidase</keyword>
<dbReference type="Gene3D" id="3.90.230.10">
    <property type="entry name" value="Creatinase/methionine aminopeptidase superfamily"/>
    <property type="match status" value="1"/>
</dbReference>
<protein>
    <recommendedName>
        <fullName evidence="8">Methionine aminopeptidase 2</fullName>
        <shortName evidence="8">MAP 2</shortName>
        <shortName evidence="8">MetAP 2</shortName>
        <ecNumber evidence="8">3.4.11.18</ecNumber>
    </recommendedName>
    <alternativeName>
        <fullName evidence="8">Peptidase M</fullName>
    </alternativeName>
</protein>
<keyword evidence="8" id="KW-0963">Cytoplasm</keyword>
<comment type="cofactor">
    <cofactor evidence="8">
        <name>Co(2+)</name>
        <dbReference type="ChEBI" id="CHEBI:48828"/>
    </cofactor>
    <cofactor evidence="8">
        <name>Zn(2+)</name>
        <dbReference type="ChEBI" id="CHEBI:29105"/>
    </cofactor>
    <cofactor evidence="8">
        <name>Mn(2+)</name>
        <dbReference type="ChEBI" id="CHEBI:29035"/>
    </cofactor>
    <cofactor evidence="8">
        <name>Fe(2+)</name>
        <dbReference type="ChEBI" id="CHEBI:29033"/>
    </cofactor>
    <text evidence="8">Binds 2 divalent metal cations per subunit. Has a high-affinity and a low affinity metal-binding site. The true nature of the physiological cofactor is under debate. The enzyme is active with cobalt, zinc, manganese or divalent iron ions. Most likely, methionine aminopeptidases function as mononuclear Fe(2+)-metalloproteases under physiological conditions, and the catalytically relevant metal-binding site has been assigned to the histidine-containing high-affinity site.</text>
</comment>
<evidence type="ECO:0000313" key="12">
    <source>
        <dbReference type="EMBL" id="MBW21889.1"/>
    </source>
</evidence>
<keyword evidence="6 8" id="KW-0479">Metal-binding</keyword>
<evidence type="ECO:0000256" key="7">
    <source>
        <dbReference type="ARBA" id="ARBA00022801"/>
    </source>
</evidence>
<dbReference type="GO" id="GO:0006508">
    <property type="term" value="P:proteolysis"/>
    <property type="evidence" value="ECO:0007669"/>
    <property type="project" value="UniProtKB-KW"/>
</dbReference>
<dbReference type="PANTHER" id="PTHR45777">
    <property type="entry name" value="METHIONINE AMINOPEPTIDASE 2"/>
    <property type="match status" value="1"/>
</dbReference>
<proteinExistence type="inferred from homology"/>
<dbReference type="CDD" id="cd01088">
    <property type="entry name" value="MetAP2"/>
    <property type="match status" value="1"/>
</dbReference>
<evidence type="ECO:0000256" key="6">
    <source>
        <dbReference type="ARBA" id="ARBA00022723"/>
    </source>
</evidence>
<dbReference type="AlphaFoldDB" id="A0A2M3Z043"/>
<dbReference type="InterPro" id="IPR000994">
    <property type="entry name" value="Pept_M24"/>
</dbReference>
<feature type="binding site" evidence="8">
    <location>
        <position position="369"/>
    </location>
    <ligand>
        <name>substrate</name>
    </ligand>
</feature>
<dbReference type="NCBIfam" id="TIGR00501">
    <property type="entry name" value="met_pdase_II"/>
    <property type="match status" value="1"/>
</dbReference>
<feature type="compositionally biased region" description="Acidic residues" evidence="10">
    <location>
        <begin position="13"/>
        <end position="27"/>
    </location>
</feature>
<dbReference type="HAMAP" id="MF_03175">
    <property type="entry name" value="MetAP_2_euk"/>
    <property type="match status" value="1"/>
</dbReference>
<keyword evidence="7 8" id="KW-0378">Hydrolase</keyword>
<comment type="catalytic activity">
    <reaction evidence="1 8 9">
        <text>Release of N-terminal amino acids, preferentially methionine, from peptides and arylamides.</text>
        <dbReference type="EC" id="3.4.11.18"/>
    </reaction>
</comment>
<feature type="binding site" evidence="8">
    <location>
        <position position="394"/>
    </location>
    <ligand>
        <name>a divalent metal cation</name>
        <dbReference type="ChEBI" id="CHEBI:60240"/>
        <label>2</label>
        <note>catalytic</note>
    </ligand>
</feature>
<feature type="compositionally biased region" description="Basic residues" evidence="10">
    <location>
        <begin position="113"/>
        <end position="124"/>
    </location>
</feature>
<dbReference type="Pfam" id="PF00557">
    <property type="entry name" value="Peptidase_M24"/>
    <property type="match status" value="1"/>
</dbReference>
<dbReference type="EC" id="3.4.11.18" evidence="8"/>
<dbReference type="GO" id="GO:0070006">
    <property type="term" value="F:metalloaminopeptidase activity"/>
    <property type="evidence" value="ECO:0007669"/>
    <property type="project" value="UniProtKB-UniRule"/>
</dbReference>
<dbReference type="InterPro" id="IPR036390">
    <property type="entry name" value="WH_DNA-bd_sf"/>
</dbReference>
<dbReference type="PANTHER" id="PTHR45777:SF2">
    <property type="entry name" value="METHIONINE AMINOPEPTIDASE 2"/>
    <property type="match status" value="1"/>
</dbReference>
<feature type="compositionally biased region" description="Basic and acidic residues" evidence="10">
    <location>
        <begin position="1"/>
        <end position="12"/>
    </location>
</feature>
<dbReference type="SUPFAM" id="SSF55920">
    <property type="entry name" value="Creatinase/aminopeptidase"/>
    <property type="match status" value="1"/>
</dbReference>
<dbReference type="SUPFAM" id="SSF46785">
    <property type="entry name" value="Winged helix' DNA-binding domain"/>
    <property type="match status" value="1"/>
</dbReference>
<keyword evidence="5 8" id="KW-0645">Protease</keyword>
<feature type="binding site" evidence="8">
    <location>
        <position position="489"/>
    </location>
    <ligand>
        <name>a divalent metal cation</name>
        <dbReference type="ChEBI" id="CHEBI:60240"/>
        <label>1</label>
    </ligand>
</feature>
<comment type="cofactor">
    <cofactor evidence="3">
        <name>Fe(2+)</name>
        <dbReference type="ChEBI" id="CHEBI:29033"/>
    </cofactor>
</comment>
<evidence type="ECO:0000256" key="1">
    <source>
        <dbReference type="ARBA" id="ARBA00000294"/>
    </source>
</evidence>
<feature type="compositionally biased region" description="Gly residues" evidence="10">
    <location>
        <begin position="125"/>
        <end position="143"/>
    </location>
</feature>
<evidence type="ECO:0000256" key="4">
    <source>
        <dbReference type="ARBA" id="ARBA00022438"/>
    </source>
</evidence>
<feature type="binding site" evidence="8">
    <location>
        <position position="261"/>
    </location>
    <ligand>
        <name>substrate</name>
    </ligand>
</feature>
<dbReference type="GO" id="GO:0005737">
    <property type="term" value="C:cytoplasm"/>
    <property type="evidence" value="ECO:0007669"/>
    <property type="project" value="UniProtKB-SubCell"/>
</dbReference>
<comment type="subcellular location">
    <subcellularLocation>
        <location evidence="8">Cytoplasm</location>
    </subcellularLocation>
</comment>
<dbReference type="InterPro" id="IPR036388">
    <property type="entry name" value="WH-like_DNA-bd_sf"/>
</dbReference>
<comment type="function">
    <text evidence="8 9">Cotranslationally removes the N-terminal methionine from nascent proteins. The N-terminal methionine is often cleaved when the second residue in the primary sequence is small and uncharged (Met-Ala-, Cys, Gly, Pro, Ser, Thr, or Val).</text>
</comment>
<reference evidence="12" key="1">
    <citation type="submission" date="2018-01" db="EMBL/GenBank/DDBJ databases">
        <title>An insight into the sialome of Amazonian anophelines.</title>
        <authorList>
            <person name="Ribeiro J.M."/>
            <person name="Scarpassa V."/>
            <person name="Calvo E."/>
        </authorList>
    </citation>
    <scope>NUCLEOTIDE SEQUENCE</scope>
    <source>
        <tissue evidence="12">Salivary glands</tissue>
    </source>
</reference>
<accession>A0A2M3Z043</accession>
<evidence type="ECO:0000256" key="9">
    <source>
        <dbReference type="RuleBase" id="RU003653"/>
    </source>
</evidence>
<dbReference type="InterPro" id="IPR002468">
    <property type="entry name" value="Pept_M24A_MAP2"/>
</dbReference>
<evidence type="ECO:0000256" key="8">
    <source>
        <dbReference type="HAMAP-Rule" id="MF_03175"/>
    </source>
</evidence>
<comment type="similarity">
    <text evidence="8">Belongs to the peptidase M24A family. Methionine aminopeptidase eukaryotic type 2 subfamily.</text>
</comment>
<feature type="compositionally biased region" description="Basic residues" evidence="10">
    <location>
        <begin position="36"/>
        <end position="47"/>
    </location>
</feature>
<feature type="compositionally biased region" description="Basic and acidic residues" evidence="10">
    <location>
        <begin position="62"/>
        <end position="80"/>
    </location>
</feature>
<feature type="binding site" evidence="8">
    <location>
        <position position="292"/>
    </location>
    <ligand>
        <name>a divalent metal cation</name>
        <dbReference type="ChEBI" id="CHEBI:60240"/>
        <label>2</label>
        <note>catalytic</note>
    </ligand>
</feature>
<evidence type="ECO:0000259" key="11">
    <source>
        <dbReference type="Pfam" id="PF00557"/>
    </source>
</evidence>
<dbReference type="GO" id="GO:0046872">
    <property type="term" value="F:metal ion binding"/>
    <property type="evidence" value="ECO:0007669"/>
    <property type="project" value="UniProtKB-UniRule"/>
</dbReference>
<name>A0A2M3Z043_9DIPT</name>
<evidence type="ECO:0000256" key="3">
    <source>
        <dbReference type="ARBA" id="ARBA00001954"/>
    </source>
</evidence>
<dbReference type="InterPro" id="IPR050247">
    <property type="entry name" value="Met_Aminopeptidase_Type2"/>
</dbReference>
<feature type="domain" description="Peptidase M24" evidence="11">
    <location>
        <begin position="198"/>
        <end position="395"/>
    </location>
</feature>
<comment type="cofactor">
    <cofactor evidence="2">
        <name>Mn(2+)</name>
        <dbReference type="ChEBI" id="CHEBI:29035"/>
    </cofactor>
</comment>
<feature type="binding site" evidence="8">
    <location>
        <position position="489"/>
    </location>
    <ligand>
        <name>a divalent metal cation</name>
        <dbReference type="ChEBI" id="CHEBI:60240"/>
        <label>2</label>
        <note>catalytic</note>
    </ligand>
</feature>
<evidence type="ECO:0000256" key="5">
    <source>
        <dbReference type="ARBA" id="ARBA00022670"/>
    </source>
</evidence>
<organism evidence="12">
    <name type="scientific">Anopheles braziliensis</name>
    <dbReference type="NCBI Taxonomy" id="58242"/>
    <lineage>
        <taxon>Eukaryota</taxon>
        <taxon>Metazoa</taxon>
        <taxon>Ecdysozoa</taxon>
        <taxon>Arthropoda</taxon>
        <taxon>Hexapoda</taxon>
        <taxon>Insecta</taxon>
        <taxon>Pterygota</taxon>
        <taxon>Neoptera</taxon>
        <taxon>Endopterygota</taxon>
        <taxon>Diptera</taxon>
        <taxon>Nematocera</taxon>
        <taxon>Culicoidea</taxon>
        <taxon>Culicidae</taxon>
        <taxon>Anophelinae</taxon>
        <taxon>Anopheles</taxon>
    </lineage>
</organism>
<evidence type="ECO:0000256" key="2">
    <source>
        <dbReference type="ARBA" id="ARBA00001936"/>
    </source>
</evidence>
<sequence>MAAVETKPKSLDEAADDADQNDEDEVVANENVTEAKKKKKRSKKPKKSAAEKEDDDALNEALAERKAADQKSVAKEEPKKKPTTAPENGEEDAEEAEDDDEEGAETPSTDGAKKKKKKRNKKKGGAGGGATGAGGATATGGGNVKLTAPSVPVSEQFPDGKYPEGQIMQYPDSTTAKDRFTSEEKRALDRMQLDIYNELRQAAEAHRQTRQYMQKWIKPGMTMIEICEELEGTARRLIGEKGLEAGLAFPTGCSRNHCAAHYTPNAGDPTVLLYDDVTKIDFGTHIKGRIIDCAFTLSFNPKYDKLLEAVREATETGIREAGIDVRLCDIGAAIQEVMESYEVELDGKTYQVKSIRNLNGHSISPYRIHAGKTVPIVKGGETTRMEENEFYAIETFGSTGRGLVHDDMDCSHYMKNFDAPMVPLRLQSSKQLLGTICRNFGTLAFCKRWLDRAGATKYQMALKDLCDKGIVEAYPPLCDVKGSFTAQYEHTIMLRPTCKEVVSRGDDY</sequence>
<dbReference type="GO" id="GO:0004239">
    <property type="term" value="F:initiator methionyl aminopeptidase activity"/>
    <property type="evidence" value="ECO:0007669"/>
    <property type="project" value="UniProtKB-UniRule"/>
</dbReference>
<feature type="binding site" evidence="8">
    <location>
        <position position="292"/>
    </location>
    <ligand>
        <name>a divalent metal cation</name>
        <dbReference type="ChEBI" id="CHEBI:60240"/>
        <label>1</label>
    </ligand>
</feature>
<dbReference type="Gene3D" id="1.10.10.10">
    <property type="entry name" value="Winged helix-like DNA-binding domain superfamily/Winged helix DNA-binding domain"/>
    <property type="match status" value="1"/>
</dbReference>
<dbReference type="PRINTS" id="PR00599">
    <property type="entry name" value="MAPEPTIDASE"/>
</dbReference>
<dbReference type="InterPro" id="IPR036005">
    <property type="entry name" value="Creatinase/aminopeptidase-like"/>
</dbReference>
<dbReference type="InterPro" id="IPR001714">
    <property type="entry name" value="Pept_M24_MAP"/>
</dbReference>
<feature type="region of interest" description="Disordered" evidence="10">
    <location>
        <begin position="1"/>
        <end position="149"/>
    </location>
</feature>
<feature type="compositionally biased region" description="Acidic residues" evidence="10">
    <location>
        <begin position="88"/>
        <end position="104"/>
    </location>
</feature>
<dbReference type="EMBL" id="GGFM01001138">
    <property type="protein sequence ID" value="MBW21889.1"/>
    <property type="molecule type" value="Transcribed_RNA"/>
</dbReference>
<feature type="binding site" evidence="8">
    <location>
        <position position="281"/>
    </location>
    <ligand>
        <name>a divalent metal cation</name>
        <dbReference type="ChEBI" id="CHEBI:60240"/>
        <label>1</label>
    </ligand>
</feature>
<evidence type="ECO:0000256" key="10">
    <source>
        <dbReference type="SAM" id="MobiDB-lite"/>
    </source>
</evidence>
<feature type="binding site" evidence="8">
    <location>
        <position position="361"/>
    </location>
    <ligand>
        <name>a divalent metal cation</name>
        <dbReference type="ChEBI" id="CHEBI:60240"/>
        <label>2</label>
        <note>catalytic</note>
    </ligand>
</feature>